<comment type="caution">
    <text evidence="1">The sequence shown here is derived from an EMBL/GenBank/DDBJ whole genome shotgun (WGS) entry which is preliminary data.</text>
</comment>
<sequence length="95" mass="10636">MLATPALAISRVNTANASCAAVKGVLQREGAAILRYPSSRSNKLLYDRYVSNRHSCILGEITKRATVPTADTAHCPVLKCYRPDRDRRSKFLRRF</sequence>
<dbReference type="Proteomes" id="UP000295131">
    <property type="component" value="Unassembled WGS sequence"/>
</dbReference>
<reference evidence="1 2" key="1">
    <citation type="journal article" date="2013" name="Int. J. Syst. Evol. Microbiol.">
        <title>Hoeflea suaedae sp. nov., an endophytic bacterium isolated from the root of the halophyte Suaeda maritima.</title>
        <authorList>
            <person name="Chung E.J."/>
            <person name="Park J.A."/>
            <person name="Pramanik P."/>
            <person name="Bibi F."/>
            <person name="Jeon C.O."/>
            <person name="Chung Y.R."/>
        </authorList>
    </citation>
    <scope>NUCLEOTIDE SEQUENCE [LARGE SCALE GENOMIC DNA]</scope>
    <source>
        <strain evidence="1 2">YC6898</strain>
    </source>
</reference>
<evidence type="ECO:0000313" key="2">
    <source>
        <dbReference type="Proteomes" id="UP000295131"/>
    </source>
</evidence>
<organism evidence="1 2">
    <name type="scientific">Pseudohoeflea suaedae</name>
    <dbReference type="NCBI Taxonomy" id="877384"/>
    <lineage>
        <taxon>Bacteria</taxon>
        <taxon>Pseudomonadati</taxon>
        <taxon>Pseudomonadota</taxon>
        <taxon>Alphaproteobacteria</taxon>
        <taxon>Hyphomicrobiales</taxon>
        <taxon>Rhizobiaceae</taxon>
        <taxon>Pseudohoeflea</taxon>
    </lineage>
</organism>
<accession>A0A4R5PRC5</accession>
<proteinExistence type="predicted"/>
<dbReference type="EMBL" id="SMSI01000001">
    <property type="protein sequence ID" value="TDH39478.1"/>
    <property type="molecule type" value="Genomic_DNA"/>
</dbReference>
<protein>
    <submittedName>
        <fullName evidence="1">Uncharacterized protein</fullName>
    </submittedName>
</protein>
<evidence type="ECO:0000313" key="1">
    <source>
        <dbReference type="EMBL" id="TDH39478.1"/>
    </source>
</evidence>
<gene>
    <name evidence="1" type="ORF">E2A64_07945</name>
</gene>
<dbReference type="OrthoDB" id="7870801at2"/>
<keyword evidence="2" id="KW-1185">Reference proteome</keyword>
<name>A0A4R5PRC5_9HYPH</name>
<dbReference type="AlphaFoldDB" id="A0A4R5PRC5"/>